<dbReference type="Proteomes" id="UP000828390">
    <property type="component" value="Unassembled WGS sequence"/>
</dbReference>
<dbReference type="EMBL" id="JAIWYP010000006">
    <property type="protein sequence ID" value="KAH3815888.1"/>
    <property type="molecule type" value="Genomic_DNA"/>
</dbReference>
<dbReference type="AlphaFoldDB" id="A0A9D4GFL4"/>
<evidence type="ECO:0000313" key="2">
    <source>
        <dbReference type="Proteomes" id="UP000828390"/>
    </source>
</evidence>
<gene>
    <name evidence="1" type="ORF">DPMN_144424</name>
</gene>
<protein>
    <submittedName>
        <fullName evidence="1">Uncharacterized protein</fullName>
    </submittedName>
</protein>
<organism evidence="1 2">
    <name type="scientific">Dreissena polymorpha</name>
    <name type="common">Zebra mussel</name>
    <name type="synonym">Mytilus polymorpha</name>
    <dbReference type="NCBI Taxonomy" id="45954"/>
    <lineage>
        <taxon>Eukaryota</taxon>
        <taxon>Metazoa</taxon>
        <taxon>Spiralia</taxon>
        <taxon>Lophotrochozoa</taxon>
        <taxon>Mollusca</taxon>
        <taxon>Bivalvia</taxon>
        <taxon>Autobranchia</taxon>
        <taxon>Heteroconchia</taxon>
        <taxon>Euheterodonta</taxon>
        <taxon>Imparidentia</taxon>
        <taxon>Neoheterodontei</taxon>
        <taxon>Myida</taxon>
        <taxon>Dreissenoidea</taxon>
        <taxon>Dreissenidae</taxon>
        <taxon>Dreissena</taxon>
    </lineage>
</organism>
<keyword evidence="2" id="KW-1185">Reference proteome</keyword>
<reference evidence="1" key="2">
    <citation type="submission" date="2020-11" db="EMBL/GenBank/DDBJ databases">
        <authorList>
            <person name="McCartney M.A."/>
            <person name="Auch B."/>
            <person name="Kono T."/>
            <person name="Mallez S."/>
            <person name="Becker A."/>
            <person name="Gohl D.M."/>
            <person name="Silverstein K.A.T."/>
            <person name="Koren S."/>
            <person name="Bechman K.B."/>
            <person name="Herman A."/>
            <person name="Abrahante J.E."/>
            <person name="Garbe J."/>
        </authorList>
    </citation>
    <scope>NUCLEOTIDE SEQUENCE</scope>
    <source>
        <strain evidence="1">Duluth1</strain>
        <tissue evidence="1">Whole animal</tissue>
    </source>
</reference>
<reference evidence="1" key="1">
    <citation type="journal article" date="2019" name="bioRxiv">
        <title>The Genome of the Zebra Mussel, Dreissena polymorpha: A Resource for Invasive Species Research.</title>
        <authorList>
            <person name="McCartney M.A."/>
            <person name="Auch B."/>
            <person name="Kono T."/>
            <person name="Mallez S."/>
            <person name="Zhang Y."/>
            <person name="Obille A."/>
            <person name="Becker A."/>
            <person name="Abrahante J.E."/>
            <person name="Garbe J."/>
            <person name="Badalamenti J.P."/>
            <person name="Herman A."/>
            <person name="Mangelson H."/>
            <person name="Liachko I."/>
            <person name="Sullivan S."/>
            <person name="Sone E.D."/>
            <person name="Koren S."/>
            <person name="Silverstein K.A.T."/>
            <person name="Beckman K.B."/>
            <person name="Gohl D.M."/>
        </authorList>
    </citation>
    <scope>NUCLEOTIDE SEQUENCE</scope>
    <source>
        <strain evidence="1">Duluth1</strain>
        <tissue evidence="1">Whole animal</tissue>
    </source>
</reference>
<name>A0A9D4GFL4_DREPO</name>
<evidence type="ECO:0000313" key="1">
    <source>
        <dbReference type="EMBL" id="KAH3815888.1"/>
    </source>
</evidence>
<accession>A0A9D4GFL4</accession>
<proteinExistence type="predicted"/>
<sequence>MSYIEHQFPDNAETDTAIRNGEITVFKRCIRERERERERCDHVNELASLSSQEGQELQDLNNTLIKLETDICSIISDCNNSETALIETIEHIPKQLDEMKNRMIEIIAKAKFKMIAEADNFKAEEMKRLSIRTNASSKVNEDIHGLLLLFSNFDKECLMNVNARVFTNQLTRKNATSRVKTARPPPGGHVFRQII</sequence>
<comment type="caution">
    <text evidence="1">The sequence shown here is derived from an EMBL/GenBank/DDBJ whole genome shotgun (WGS) entry which is preliminary data.</text>
</comment>